<evidence type="ECO:0000256" key="1">
    <source>
        <dbReference type="SAM" id="MobiDB-lite"/>
    </source>
</evidence>
<dbReference type="Pfam" id="PF03692">
    <property type="entry name" value="CxxCxxCC"/>
    <property type="match status" value="1"/>
</dbReference>
<keyword evidence="3" id="KW-1185">Reference proteome</keyword>
<dbReference type="EMBL" id="JAZAQF010000094">
    <property type="protein sequence ID" value="MFG3819529.1"/>
    <property type="molecule type" value="Genomic_DNA"/>
</dbReference>
<comment type="caution">
    <text evidence="2">The sequence shown here is derived from an EMBL/GenBank/DDBJ whole genome shotgun (WGS) entry which is preliminary data.</text>
</comment>
<proteinExistence type="predicted"/>
<sequence>MATWQCIKGCGACCHLDPNERPDLESYLEPEDLLLYLSMVGPDGWCMNYDQLNRECTIYDDRPWFCRVQVETFQRMFEIEPAELNDFAIECCRDQISGVYGDLSLEMHRFDRAVGLSTNAPATPEPLDPSRLDPSGFDQYQ</sequence>
<dbReference type="RefSeq" id="WP_393015486.1">
    <property type="nucleotide sequence ID" value="NZ_JAZAQF010000094.1"/>
</dbReference>
<dbReference type="PANTHER" id="PTHR36791">
    <property type="entry name" value="OS03G0363400 PROTEIN"/>
    <property type="match status" value="1"/>
</dbReference>
<reference evidence="3" key="1">
    <citation type="journal article" date="2024" name="Algal Res.">
        <title>Biochemical, toxicological and genomic investigation of a high-biomass producing Limnothrix strain isolated from Italian shallow drinking water reservoir.</title>
        <authorList>
            <person name="Simonazzi M."/>
            <person name="Shishido T.K."/>
            <person name="Delbaje E."/>
            <person name="Wahlsten M."/>
            <person name="Fewer D.P."/>
            <person name="Sivonen K."/>
            <person name="Pezzolesi L."/>
            <person name="Pistocchi R."/>
        </authorList>
    </citation>
    <scope>NUCLEOTIDE SEQUENCE [LARGE SCALE GENOMIC DNA]</scope>
    <source>
        <strain evidence="3">LRLZ20PSL1</strain>
    </source>
</reference>
<organism evidence="2 3">
    <name type="scientific">Limnothrix redekei LRLZ20PSL1</name>
    <dbReference type="NCBI Taxonomy" id="3112953"/>
    <lineage>
        <taxon>Bacteria</taxon>
        <taxon>Bacillati</taxon>
        <taxon>Cyanobacteriota</taxon>
        <taxon>Cyanophyceae</taxon>
        <taxon>Pseudanabaenales</taxon>
        <taxon>Pseudanabaenaceae</taxon>
        <taxon>Limnothrix</taxon>
    </lineage>
</organism>
<evidence type="ECO:0000313" key="2">
    <source>
        <dbReference type="EMBL" id="MFG3819529.1"/>
    </source>
</evidence>
<dbReference type="PANTHER" id="PTHR36791:SF2">
    <property type="entry name" value="OS03G0363400 PROTEIN"/>
    <property type="match status" value="1"/>
</dbReference>
<evidence type="ECO:0000313" key="3">
    <source>
        <dbReference type="Proteomes" id="UP001604335"/>
    </source>
</evidence>
<gene>
    <name evidence="2" type="ORF">VPK24_17935</name>
</gene>
<feature type="region of interest" description="Disordered" evidence="1">
    <location>
        <begin position="117"/>
        <end position="141"/>
    </location>
</feature>
<dbReference type="InterPro" id="IPR005358">
    <property type="entry name" value="Puta_zinc/iron-chelating_dom"/>
</dbReference>
<accession>A0ABW7CEG7</accession>
<protein>
    <submittedName>
        <fullName evidence="2">YkgJ family cysteine cluster protein</fullName>
    </submittedName>
</protein>
<dbReference type="Proteomes" id="UP001604335">
    <property type="component" value="Unassembled WGS sequence"/>
</dbReference>
<name>A0ABW7CEG7_9CYAN</name>